<name>A0A9X0ATJ5_9HELO</name>
<dbReference type="Pfam" id="PF20174">
    <property type="entry name" value="DUF6540"/>
    <property type="match status" value="1"/>
</dbReference>
<feature type="region of interest" description="Disordered" evidence="1">
    <location>
        <begin position="1"/>
        <end position="20"/>
    </location>
</feature>
<evidence type="ECO:0000313" key="2">
    <source>
        <dbReference type="EMBL" id="KAJ8068470.1"/>
    </source>
</evidence>
<proteinExistence type="predicted"/>
<dbReference type="AlphaFoldDB" id="A0A9X0ATJ5"/>
<dbReference type="OrthoDB" id="3546833at2759"/>
<dbReference type="InterPro" id="IPR046670">
    <property type="entry name" value="DUF6540"/>
</dbReference>
<comment type="caution">
    <text evidence="2">The sequence shown here is derived from an EMBL/GenBank/DDBJ whole genome shotgun (WGS) entry which is preliminary data.</text>
</comment>
<evidence type="ECO:0000256" key="1">
    <source>
        <dbReference type="SAM" id="MobiDB-lite"/>
    </source>
</evidence>
<reference evidence="2" key="1">
    <citation type="submission" date="2022-11" db="EMBL/GenBank/DDBJ databases">
        <title>Genome Resource of Sclerotinia nivalis Strain SnTB1, a Plant Pathogen Isolated from American Ginseng.</title>
        <authorList>
            <person name="Fan S."/>
        </authorList>
    </citation>
    <scope>NUCLEOTIDE SEQUENCE</scope>
    <source>
        <strain evidence="2">SnTB1</strain>
    </source>
</reference>
<accession>A0A9X0ATJ5</accession>
<dbReference type="EMBL" id="JAPEIS010000003">
    <property type="protein sequence ID" value="KAJ8068470.1"/>
    <property type="molecule type" value="Genomic_DNA"/>
</dbReference>
<keyword evidence="3" id="KW-1185">Reference proteome</keyword>
<evidence type="ECO:0000313" key="3">
    <source>
        <dbReference type="Proteomes" id="UP001152300"/>
    </source>
</evidence>
<protein>
    <submittedName>
        <fullName evidence="2">Uncharacterized protein</fullName>
    </submittedName>
</protein>
<dbReference type="Proteomes" id="UP001152300">
    <property type="component" value="Unassembled WGS sequence"/>
</dbReference>
<sequence length="165" mass="18557">MSHRSEGLRDQSQAPPPVEETLIEVPVEEVQEKTPAASQKVSVVIFSVDLGFKHWALFFEDEQDSSKSSILHVKQSTKEFYYDQFSGDARNSKSLHQIIDIGLIEGGQVQPAMHTVRGVEIKNKVKAWNCQDFVLDALKALEEQGFLDVGNDKFVELQSLMEGYS</sequence>
<gene>
    <name evidence="2" type="ORF">OCU04_004024</name>
</gene>
<organism evidence="2 3">
    <name type="scientific">Sclerotinia nivalis</name>
    <dbReference type="NCBI Taxonomy" id="352851"/>
    <lineage>
        <taxon>Eukaryota</taxon>
        <taxon>Fungi</taxon>
        <taxon>Dikarya</taxon>
        <taxon>Ascomycota</taxon>
        <taxon>Pezizomycotina</taxon>
        <taxon>Leotiomycetes</taxon>
        <taxon>Helotiales</taxon>
        <taxon>Sclerotiniaceae</taxon>
        <taxon>Sclerotinia</taxon>
    </lineage>
</organism>